<proteinExistence type="predicted"/>
<protein>
    <submittedName>
        <fullName evidence="1">ParB-like nuclease domain protein</fullName>
    </submittedName>
</protein>
<organism evidence="1 2">
    <name type="scientific">Mycobacterium phage Che12</name>
    <dbReference type="NCBI Taxonomy" id="2911435"/>
    <lineage>
        <taxon>Viruses</taxon>
        <taxon>Duplodnaviria</taxon>
        <taxon>Heunggongvirae</taxon>
        <taxon>Uroviricota</taxon>
        <taxon>Caudoviricetes</taxon>
        <taxon>Fromanvirus</taxon>
        <taxon>Fromanvirus Che12</taxon>
    </lineage>
</organism>
<name>Q1A0C7_9CAUD</name>
<evidence type="ECO:0000313" key="1">
    <source>
        <dbReference type="EMBL" id="ABE67409.1"/>
    </source>
</evidence>
<sequence>MTAALLDYDTLTVDEVSALDSNDVAGLCHVSSTVGESGKHLNEFYKENARSISPGTPAVKGKFWEKVGQVADILKRSDEWPFDPLTVRGTTLYDGHHRANAAILAGWSKPIPVSEQFFGW</sequence>
<keyword evidence="2" id="KW-1185">Reference proteome</keyword>
<evidence type="ECO:0000313" key="2">
    <source>
        <dbReference type="Proteomes" id="UP000002541"/>
    </source>
</evidence>
<dbReference type="Proteomes" id="UP000002541">
    <property type="component" value="Segment"/>
</dbReference>
<dbReference type="OrthoDB" id="18910at10239"/>
<dbReference type="RefSeq" id="YP_655669.1">
    <property type="nucleotide sequence ID" value="NC_008203.1"/>
</dbReference>
<dbReference type="EMBL" id="DQ398043">
    <property type="protein sequence ID" value="ABE67409.1"/>
    <property type="molecule type" value="Genomic_DNA"/>
</dbReference>
<dbReference type="KEGG" id="vg:4156893"/>
<accession>Q1A0C7</accession>
<reference evidence="1 2" key="1">
    <citation type="journal article" date="2006" name="PLoS Genet.">
        <title>Exploring the mycobacteriophage metaproteome: phage genomics as an educational platform.</title>
        <authorList>
            <person name="Hatfull G.F."/>
            <person name="Pedulla M.L."/>
            <person name="Jacobs-Sera D."/>
            <person name="Cichon P.M."/>
            <person name="Foley A."/>
            <person name="Ford M.E."/>
            <person name="Gonda R.M."/>
            <person name="Houtz J.M."/>
            <person name="Hryckowian A.J."/>
            <person name="Kelchner V.A."/>
            <person name="Namburi S."/>
            <person name="Pajcini K.V."/>
            <person name="Popovich M.G."/>
            <person name="Schleicher D.T."/>
            <person name="Simanek B.Z."/>
            <person name="Smith A.L."/>
            <person name="Zdanowicz G.M."/>
            <person name="Kumar V."/>
            <person name="Peebles C.L."/>
            <person name="Jacobs W.R.Jr."/>
            <person name="Lawrence J.G."/>
            <person name="Hendrix R.W."/>
        </authorList>
    </citation>
    <scope>NUCLEOTIDE SEQUENCE [LARGE SCALE GENOMIC DNA]</scope>
</reference>
<dbReference type="CDD" id="cd16387">
    <property type="entry name" value="ParB_N_Srx"/>
    <property type="match status" value="1"/>
</dbReference>
<gene>
    <name evidence="1" type="primary">90</name>
    <name evidence="1" type="ORF">PBI_CHE12_90</name>
</gene>